<evidence type="ECO:0000313" key="4">
    <source>
        <dbReference type="Proteomes" id="UP000235392"/>
    </source>
</evidence>
<keyword evidence="3" id="KW-1185">Reference proteome</keyword>
<dbReference type="EMBL" id="PGCI01000931">
    <property type="protein sequence ID" value="PLW11231.1"/>
    <property type="molecule type" value="Genomic_DNA"/>
</dbReference>
<accession>A0A2N5SD95</accession>
<evidence type="ECO:0000313" key="1">
    <source>
        <dbReference type="EMBL" id="PLW11231.1"/>
    </source>
</evidence>
<name>A0A2N5SD95_9BASI</name>
<comment type="caution">
    <text evidence="1">The sequence shown here is derived from an EMBL/GenBank/DDBJ whole genome shotgun (WGS) entry which is preliminary data.</text>
</comment>
<reference evidence="3 4" key="1">
    <citation type="submission" date="2017-11" db="EMBL/GenBank/DDBJ databases">
        <title>De novo assembly and phasing of dikaryotic genomes from two isolates of Puccinia coronata f. sp. avenae, the causal agent of oat crown rust.</title>
        <authorList>
            <person name="Miller M.E."/>
            <person name="Zhang Y."/>
            <person name="Omidvar V."/>
            <person name="Sperschneider J."/>
            <person name="Schwessinger B."/>
            <person name="Raley C."/>
            <person name="Palmer J.M."/>
            <person name="Garnica D."/>
            <person name="Upadhyaya N."/>
            <person name="Rathjen J."/>
            <person name="Taylor J.M."/>
            <person name="Park R.F."/>
            <person name="Dodds P.N."/>
            <person name="Hirsch C.D."/>
            <person name="Kianian S.F."/>
            <person name="Figueroa M."/>
        </authorList>
    </citation>
    <scope>NUCLEOTIDE SEQUENCE [LARGE SCALE GENOMIC DNA]</scope>
    <source>
        <strain evidence="2">12NC29</strain>
        <strain evidence="1">12SD80</strain>
    </source>
</reference>
<evidence type="ECO:0000313" key="3">
    <source>
        <dbReference type="Proteomes" id="UP000235388"/>
    </source>
</evidence>
<dbReference type="EMBL" id="PGCJ01000866">
    <property type="protein sequence ID" value="PLW16615.1"/>
    <property type="molecule type" value="Genomic_DNA"/>
</dbReference>
<dbReference type="AlphaFoldDB" id="A0A2N5SD95"/>
<protein>
    <submittedName>
        <fullName evidence="1">Uncharacterized protein</fullName>
    </submittedName>
</protein>
<dbReference type="Proteomes" id="UP000235388">
    <property type="component" value="Unassembled WGS sequence"/>
</dbReference>
<proteinExistence type="predicted"/>
<gene>
    <name evidence="2" type="ORF">PCANC_10425</name>
    <name evidence="1" type="ORF">PCASD_21655</name>
</gene>
<evidence type="ECO:0000313" key="2">
    <source>
        <dbReference type="EMBL" id="PLW16615.1"/>
    </source>
</evidence>
<dbReference type="Proteomes" id="UP000235392">
    <property type="component" value="Unassembled WGS sequence"/>
</dbReference>
<sequence>MAPRLWGIPYQQYVITPATATNAIHQPIQRLPEPQRLAGNGSSSTASHGVLIGHTGQTYALASWLDSPVQSVPNCLAGWPPVGRH</sequence>
<organism evidence="1 4">
    <name type="scientific">Puccinia coronata f. sp. avenae</name>
    <dbReference type="NCBI Taxonomy" id="200324"/>
    <lineage>
        <taxon>Eukaryota</taxon>
        <taxon>Fungi</taxon>
        <taxon>Dikarya</taxon>
        <taxon>Basidiomycota</taxon>
        <taxon>Pucciniomycotina</taxon>
        <taxon>Pucciniomycetes</taxon>
        <taxon>Pucciniales</taxon>
        <taxon>Pucciniaceae</taxon>
        <taxon>Puccinia</taxon>
    </lineage>
</organism>